<reference evidence="3" key="3">
    <citation type="submission" date="2025-09" db="UniProtKB">
        <authorList>
            <consortium name="Ensembl"/>
        </authorList>
    </citation>
    <scope>IDENTIFICATION</scope>
</reference>
<keyword evidence="4" id="KW-1185">Reference proteome</keyword>
<reference evidence="3" key="1">
    <citation type="submission" date="2019-06" db="EMBL/GenBank/DDBJ databases">
        <authorList>
            <consortium name="Wellcome Sanger Institute Data Sharing"/>
        </authorList>
    </citation>
    <scope>NUCLEOTIDE SEQUENCE [LARGE SCALE GENOMIC DNA]</scope>
</reference>
<organism evidence="3 4">
    <name type="scientific">Myripristis murdjan</name>
    <name type="common">pinecone soldierfish</name>
    <dbReference type="NCBI Taxonomy" id="586833"/>
    <lineage>
        <taxon>Eukaryota</taxon>
        <taxon>Metazoa</taxon>
        <taxon>Chordata</taxon>
        <taxon>Craniata</taxon>
        <taxon>Vertebrata</taxon>
        <taxon>Euteleostomi</taxon>
        <taxon>Actinopterygii</taxon>
        <taxon>Neopterygii</taxon>
        <taxon>Teleostei</taxon>
        <taxon>Neoteleostei</taxon>
        <taxon>Acanthomorphata</taxon>
        <taxon>Holocentriformes</taxon>
        <taxon>Holocentridae</taxon>
        <taxon>Myripristis</taxon>
    </lineage>
</organism>
<feature type="domain" description="Paraneoplastic antigen Ma-like N-terminal" evidence="2">
    <location>
        <begin position="4"/>
        <end position="91"/>
    </location>
</feature>
<dbReference type="PANTHER" id="PTHR23095">
    <property type="entry name" value="PARANEOPLASTIC ANTIGEN"/>
    <property type="match status" value="1"/>
</dbReference>
<evidence type="ECO:0000259" key="2">
    <source>
        <dbReference type="Pfam" id="PF20846"/>
    </source>
</evidence>
<dbReference type="AlphaFoldDB" id="A0A667WJJ2"/>
<feature type="domain" description="Paraneoplastic antigen Ma-like C-terminal" evidence="1">
    <location>
        <begin position="167"/>
        <end position="328"/>
    </location>
</feature>
<reference evidence="3" key="2">
    <citation type="submission" date="2025-08" db="UniProtKB">
        <authorList>
            <consortium name="Ensembl"/>
        </authorList>
    </citation>
    <scope>IDENTIFICATION</scope>
</reference>
<dbReference type="PANTHER" id="PTHR23095:SF51">
    <property type="entry name" value="PARANEOPLASTIC ANTIGEN MA1 HOMOLOG-RELATED"/>
    <property type="match status" value="1"/>
</dbReference>
<dbReference type="InterPro" id="IPR048270">
    <property type="entry name" value="PNMA_C"/>
</dbReference>
<dbReference type="InParanoid" id="A0A667WJJ2"/>
<dbReference type="Proteomes" id="UP000472263">
    <property type="component" value="Chromosome 1"/>
</dbReference>
<dbReference type="Ensembl" id="ENSMMDT00005001721.1">
    <property type="protein sequence ID" value="ENSMMDP00005001687.1"/>
    <property type="gene ID" value="ENSMMDG00005000927.1"/>
</dbReference>
<accession>A0A667WJJ2</accession>
<protein>
    <submittedName>
        <fullName evidence="3">Uncharacterized protein</fullName>
    </submittedName>
</protein>
<evidence type="ECO:0000313" key="4">
    <source>
        <dbReference type="Proteomes" id="UP000472263"/>
    </source>
</evidence>
<dbReference type="Pfam" id="PF14893">
    <property type="entry name" value="PNMA"/>
    <property type="match status" value="1"/>
</dbReference>
<dbReference type="InterPro" id="IPR048271">
    <property type="entry name" value="PNMA_N"/>
</dbReference>
<proteinExistence type="predicted"/>
<dbReference type="Pfam" id="PF20846">
    <property type="entry name" value="PNMA_N"/>
    <property type="match status" value="1"/>
</dbReference>
<evidence type="ECO:0000313" key="3">
    <source>
        <dbReference type="Ensembl" id="ENSMMDP00005001687.1"/>
    </source>
</evidence>
<evidence type="ECO:0000259" key="1">
    <source>
        <dbReference type="Pfam" id="PF14893"/>
    </source>
</evidence>
<sequence>LLLAELRKWCEDVGVYPANALILHNVPTDAVIADIIESLETVKVLGRVRFKSRQLVSQLQLDMILCECQNSVDPKTAPPEIHPLNGGTPWKMTLLTPTTAPPEDFNLKLQNLLQSEGKSLADLQPLLEQSAPTQSDPTAIICTVGELLEKTMRPPQENNAFRRLHVFSGVMPTPAGEETLENWLEQAQLMLDECDCTVKEKKKRIVESVKGPAFEIIQAVRCNYADARPEDYLAALENAFGITKSGEDFYFAFRSMQQKSGERLSDYLRRLEKALSKAVQKGGLPPNSRDRARVEQLLRGAASESDILLLQLRLKERIQNPPSFMELLSEIRVEEDQRVTRRNLTSVHTVRTRTGKTDWLKKWLIDLRFSPYQSGMLVWRKAWSTVLG</sequence>
<dbReference type="GeneTree" id="ENSGT01030000234522"/>
<dbReference type="InterPro" id="IPR026523">
    <property type="entry name" value="PNMA"/>
</dbReference>
<name>A0A667WJJ2_9TELE</name>